<dbReference type="AlphaFoldDB" id="A0A4Q8K1B9"/>
<feature type="chain" id="PRO_5036119970" evidence="1">
    <location>
        <begin position="25"/>
        <end position="98"/>
    </location>
</feature>
<dbReference type="EMBL" id="HAHI01000092">
    <property type="protein sequence ID" value="SNX33557.1"/>
    <property type="molecule type" value="Transcribed_RNA"/>
</dbReference>
<dbReference type="EMBL" id="HAHI01000797">
    <property type="protein sequence ID" value="SNX37820.1"/>
    <property type="molecule type" value="Transcribed_RNA"/>
</dbReference>
<dbReference type="EMBL" id="HAHI01000775">
    <property type="protein sequence ID" value="SNX37777.1"/>
    <property type="molecule type" value="Transcribed_RNA"/>
</dbReference>
<dbReference type="EMBL" id="HAHI01000765">
    <property type="protein sequence ID" value="SNX37753.1"/>
    <property type="molecule type" value="Transcribed_RNA"/>
</dbReference>
<keyword evidence="1" id="KW-0732">Signal</keyword>
<dbReference type="EMBL" id="HAHI01000445">
    <property type="protein sequence ID" value="SNX36459.1"/>
    <property type="molecule type" value="Transcribed_RNA"/>
</dbReference>
<dbReference type="EMBL" id="HAHI01000254">
    <property type="protein sequence ID" value="SNX35196.1"/>
    <property type="molecule type" value="Transcribed_RNA"/>
</dbReference>
<name>A0A4Q8K1B9_9ARAC</name>
<dbReference type="EMBL" id="HAHI01000832">
    <property type="protein sequence ID" value="SNX37891.1"/>
    <property type="molecule type" value="Transcribed_RNA"/>
</dbReference>
<protein>
    <submittedName>
        <fullName evidence="2">U4-Sparatoxin-Hju1a_1</fullName>
    </submittedName>
</protein>
<reference evidence="2" key="2">
    <citation type="submission" date="2019-05" db="EMBL/GenBank/DDBJ databases">
        <title>Unravelling the molecular evolution of spider venoms.</title>
        <authorList>
            <person name="Pineda S."/>
        </authorList>
    </citation>
    <scope>NUCLEOTIDE SEQUENCE</scope>
</reference>
<organism evidence="2">
    <name type="scientific">Heteropoda jugulans</name>
    <dbReference type="NCBI Taxonomy" id="1358901"/>
    <lineage>
        <taxon>Eukaryota</taxon>
        <taxon>Metazoa</taxon>
        <taxon>Ecdysozoa</taxon>
        <taxon>Arthropoda</taxon>
        <taxon>Chelicerata</taxon>
        <taxon>Arachnida</taxon>
        <taxon>Araneae</taxon>
        <taxon>Araneomorphae</taxon>
        <taxon>Entelegynae</taxon>
        <taxon>Dionycha</taxon>
        <taxon>Sparassidae</taxon>
        <taxon>Heteropoda</taxon>
    </lineage>
</organism>
<evidence type="ECO:0000256" key="1">
    <source>
        <dbReference type="SAM" id="SignalP"/>
    </source>
</evidence>
<dbReference type="EMBL" id="HAHI01000037">
    <property type="protein sequence ID" value="SNX33034.1"/>
    <property type="molecule type" value="Transcribed_RNA"/>
</dbReference>
<dbReference type="EMBL" id="HAHI01000137">
    <property type="protein sequence ID" value="SNX34008.1"/>
    <property type="molecule type" value="Transcribed_RNA"/>
</dbReference>
<dbReference type="EMBL" id="HAHI01000192">
    <property type="protein sequence ID" value="SNX34623.1"/>
    <property type="molecule type" value="Transcribed_RNA"/>
</dbReference>
<sequence>MGLYHTLLLSALVSAVALFVLVEAFGRNEVRCRVICSNRDSEECKICNNRIPMRFGKRSLVGHNAYIYDLPEFRKPEVRLLALVPDRDDSDDSYSDDK</sequence>
<dbReference type="EMBL" id="HAHI01000687">
    <property type="protein sequence ID" value="SNX37585.1"/>
    <property type="molecule type" value="Transcribed_RNA"/>
</dbReference>
<accession>A0A4Q8K1B9</accession>
<dbReference type="EMBL" id="HAHI01000275">
    <property type="protein sequence ID" value="SNX35357.1"/>
    <property type="molecule type" value="Transcribed_RNA"/>
</dbReference>
<dbReference type="EMBL" id="HAHI01000465">
    <property type="protein sequence ID" value="SNX36565.1"/>
    <property type="molecule type" value="Transcribed_RNA"/>
</dbReference>
<reference evidence="2" key="1">
    <citation type="submission" date="2017-05" db="EMBL/GenBank/DDBJ databases">
        <authorList>
            <person name="QRISCLOUD D."/>
        </authorList>
    </citation>
    <scope>NUCLEOTIDE SEQUENCE</scope>
</reference>
<proteinExistence type="predicted"/>
<dbReference type="EMBL" id="HAHI01000187">
    <property type="protein sequence ID" value="SNX34567.1"/>
    <property type="molecule type" value="Transcribed_RNA"/>
</dbReference>
<evidence type="ECO:0000313" key="2">
    <source>
        <dbReference type="EMBL" id="SNX33034.1"/>
    </source>
</evidence>
<feature type="signal peptide" evidence="1">
    <location>
        <begin position="1"/>
        <end position="24"/>
    </location>
</feature>
<dbReference type="EMBL" id="HAHI01000191">
    <property type="protein sequence ID" value="SNX34607.1"/>
    <property type="molecule type" value="Transcribed_RNA"/>
</dbReference>
<dbReference type="EMBL" id="HAHI01000592">
    <property type="protein sequence ID" value="SNX37216.1"/>
    <property type="molecule type" value="Transcribed_RNA"/>
</dbReference>
<dbReference type="EMBL" id="HAHI01000123">
    <property type="protein sequence ID" value="SNX33894.1"/>
    <property type="molecule type" value="Transcribed_RNA"/>
</dbReference>